<reference evidence="1" key="1">
    <citation type="journal article" date="2009" name="Environ. Microbiol.">
        <title>Dynamics of genome evolution in facultative symbionts of aphids.</title>
        <authorList>
            <person name="Degnan P.H."/>
            <person name="Leonardo T.E."/>
            <person name="Cass B.N."/>
            <person name="Hurwitz B."/>
            <person name="Stern D."/>
            <person name="Gibbs R.A."/>
            <person name="Richards S."/>
            <person name="Moran N.A."/>
        </authorList>
    </citation>
    <scope>NUCLEOTIDE SEQUENCE [LARGE SCALE GENOMIC DNA]</scope>
    <source>
        <strain evidence="1">LSR1</strain>
    </source>
</reference>
<dbReference type="HOGENOM" id="CLU_052340_0_0_6"/>
<accession>E0WQV8</accession>
<keyword evidence="2" id="KW-1185">Reference proteome</keyword>
<dbReference type="Proteomes" id="UP000005726">
    <property type="component" value="Unassembled WGS sequence"/>
</dbReference>
<dbReference type="AlphaFoldDB" id="E0WQV8"/>
<organism evidence="1 2">
    <name type="scientific">Candidatus Regiella insecticola LSR1</name>
    <dbReference type="NCBI Taxonomy" id="663321"/>
    <lineage>
        <taxon>Bacteria</taxon>
        <taxon>Pseudomonadati</taxon>
        <taxon>Pseudomonadota</taxon>
        <taxon>Gammaproteobacteria</taxon>
        <taxon>Enterobacterales</taxon>
        <taxon>Enterobacteriaceae</taxon>
        <taxon>aphid secondary symbionts</taxon>
        <taxon>Candidatus Regiella</taxon>
    </lineage>
</organism>
<name>E0WQV8_9ENTR</name>
<protein>
    <submittedName>
        <fullName evidence="1">Uncharacterized protein</fullName>
    </submittedName>
</protein>
<proteinExistence type="predicted"/>
<gene>
    <name evidence="1" type="ORF">REG_0307</name>
</gene>
<sequence>MLWGLVSESRAQEIEIKAEFRPSLLNRGQDGFQNKTESTGICAKTDVNSRNFQEICKTQGLFSIALQGEAIQQEDIPERGDARKALYFKWPRKENILLQNQQVGTEKKTANFTITNMSATYLERFTGLPSNNYNSHFNTNYTTEWWRAWENGDPENSTAPCKATYKGLGITVSGSYQPVMFMWDIPPDSGICYKKSRLIRPVAEPYDSSNSRHVYSGNPESREPAKIKDISFTYKLKLPDPLSMASGTYTNADTLTSFRIGNDEGVDIDFGNNFIWQGDPNVTLKFILEVAHDLKITPEFGAEKVILVPQDGSQRGWDRYLSGGSKPTKLTGRSKFRLSSSGEFTVYLQCGTPFSDTECALTSEDTKRTVPVRAFLTLASNIVVKDSSQKSVTRQPLRTKKDLPRNVFHTNNPAQNYPGHIDFEVSGEQSIKTLLAKAPDTYKDTVTVIFDANIHA</sequence>
<evidence type="ECO:0000313" key="2">
    <source>
        <dbReference type="Proteomes" id="UP000005726"/>
    </source>
</evidence>
<evidence type="ECO:0000313" key="1">
    <source>
        <dbReference type="EMBL" id="EFL92518.1"/>
    </source>
</evidence>
<dbReference type="RefSeq" id="WP_006704232.1">
    <property type="nucleotide sequence ID" value="NZ_CAWLGB010000001.1"/>
</dbReference>
<dbReference type="eggNOG" id="ENOG5032UT6">
    <property type="taxonomic scope" value="Bacteria"/>
</dbReference>
<dbReference type="EMBL" id="GL379589">
    <property type="protein sequence ID" value="EFL92518.1"/>
    <property type="molecule type" value="Genomic_DNA"/>
</dbReference>